<dbReference type="EC" id="6.3.2.8" evidence="3 14"/>
<dbReference type="PANTHER" id="PTHR43445:SF3">
    <property type="entry name" value="UDP-N-ACETYLMURAMATE--L-ALANINE LIGASE"/>
    <property type="match status" value="1"/>
</dbReference>
<evidence type="ECO:0000256" key="12">
    <source>
        <dbReference type="ARBA" id="ARBA00023316"/>
    </source>
</evidence>
<dbReference type="GO" id="GO:0008763">
    <property type="term" value="F:UDP-N-acetylmuramate-L-alanine ligase activity"/>
    <property type="evidence" value="ECO:0007669"/>
    <property type="project" value="UniProtKB-UniRule"/>
</dbReference>
<dbReference type="SUPFAM" id="SSF53244">
    <property type="entry name" value="MurD-like peptide ligases, peptide-binding domain"/>
    <property type="match status" value="1"/>
</dbReference>
<dbReference type="Pfam" id="PF02875">
    <property type="entry name" value="Mur_ligase_C"/>
    <property type="match status" value="1"/>
</dbReference>
<evidence type="ECO:0000256" key="5">
    <source>
        <dbReference type="ARBA" id="ARBA00022598"/>
    </source>
</evidence>
<keyword evidence="11 14" id="KW-0131">Cell cycle</keyword>
<comment type="function">
    <text evidence="14">Cell wall formation.</text>
</comment>
<dbReference type="InterPro" id="IPR005758">
    <property type="entry name" value="UDP-N-AcMur_Ala_ligase_MurC"/>
</dbReference>
<dbReference type="RefSeq" id="WP_096999266.1">
    <property type="nucleotide sequence ID" value="NZ_OBEI01000001.1"/>
</dbReference>
<comment type="similarity">
    <text evidence="14">Belongs to the MurCDEF family.</text>
</comment>
<dbReference type="Gene3D" id="3.90.190.20">
    <property type="entry name" value="Mur ligase, C-terminal domain"/>
    <property type="match status" value="1"/>
</dbReference>
<dbReference type="GO" id="GO:0071555">
    <property type="term" value="P:cell wall organization"/>
    <property type="evidence" value="ECO:0007669"/>
    <property type="project" value="UniProtKB-KW"/>
</dbReference>
<evidence type="ECO:0000256" key="3">
    <source>
        <dbReference type="ARBA" id="ARBA00012211"/>
    </source>
</evidence>
<evidence type="ECO:0000256" key="6">
    <source>
        <dbReference type="ARBA" id="ARBA00022618"/>
    </source>
</evidence>
<comment type="catalytic activity">
    <reaction evidence="13 14">
        <text>UDP-N-acetyl-alpha-D-muramate + L-alanine + ATP = UDP-N-acetyl-alpha-D-muramoyl-L-alanine + ADP + phosphate + H(+)</text>
        <dbReference type="Rhea" id="RHEA:23372"/>
        <dbReference type="ChEBI" id="CHEBI:15378"/>
        <dbReference type="ChEBI" id="CHEBI:30616"/>
        <dbReference type="ChEBI" id="CHEBI:43474"/>
        <dbReference type="ChEBI" id="CHEBI:57972"/>
        <dbReference type="ChEBI" id="CHEBI:70757"/>
        <dbReference type="ChEBI" id="CHEBI:83898"/>
        <dbReference type="ChEBI" id="CHEBI:456216"/>
        <dbReference type="EC" id="6.3.2.8"/>
    </reaction>
</comment>
<evidence type="ECO:0000256" key="14">
    <source>
        <dbReference type="HAMAP-Rule" id="MF_00046"/>
    </source>
</evidence>
<evidence type="ECO:0000256" key="4">
    <source>
        <dbReference type="ARBA" id="ARBA00022490"/>
    </source>
</evidence>
<keyword evidence="7 14" id="KW-0547">Nucleotide-binding</keyword>
<evidence type="ECO:0000259" key="17">
    <source>
        <dbReference type="Pfam" id="PF08245"/>
    </source>
</evidence>
<evidence type="ECO:0000256" key="2">
    <source>
        <dbReference type="ARBA" id="ARBA00004752"/>
    </source>
</evidence>
<keyword evidence="9 14" id="KW-0133">Cell shape</keyword>
<dbReference type="EMBL" id="OBEI01000001">
    <property type="protein sequence ID" value="SNZ02217.1"/>
    <property type="molecule type" value="Genomic_DNA"/>
</dbReference>
<keyword evidence="19" id="KW-1185">Reference proteome</keyword>
<evidence type="ECO:0000256" key="10">
    <source>
        <dbReference type="ARBA" id="ARBA00022984"/>
    </source>
</evidence>
<dbReference type="InterPro" id="IPR036565">
    <property type="entry name" value="Mur-like_cat_sf"/>
</dbReference>
<dbReference type="GO" id="GO:0008360">
    <property type="term" value="P:regulation of cell shape"/>
    <property type="evidence" value="ECO:0007669"/>
    <property type="project" value="UniProtKB-KW"/>
</dbReference>
<dbReference type="AlphaFoldDB" id="A0A285N085"/>
<dbReference type="Pfam" id="PF08245">
    <property type="entry name" value="Mur_ligase_M"/>
    <property type="match status" value="1"/>
</dbReference>
<evidence type="ECO:0000256" key="13">
    <source>
        <dbReference type="ARBA" id="ARBA00047833"/>
    </source>
</evidence>
<dbReference type="InterPro" id="IPR004101">
    <property type="entry name" value="Mur_ligase_C"/>
</dbReference>
<dbReference type="SUPFAM" id="SSF53623">
    <property type="entry name" value="MurD-like peptide ligases, catalytic domain"/>
    <property type="match status" value="1"/>
</dbReference>
<dbReference type="NCBIfam" id="TIGR01082">
    <property type="entry name" value="murC"/>
    <property type="match status" value="1"/>
</dbReference>
<dbReference type="InterPro" id="IPR036615">
    <property type="entry name" value="Mur_ligase_C_dom_sf"/>
</dbReference>
<keyword evidence="4 14" id="KW-0963">Cytoplasm</keyword>
<dbReference type="HAMAP" id="MF_00046">
    <property type="entry name" value="MurC"/>
    <property type="match status" value="1"/>
</dbReference>
<name>A0A285N085_9AQUI</name>
<keyword evidence="12 14" id="KW-0961">Cell wall biogenesis/degradation</keyword>
<dbReference type="InterPro" id="IPR013221">
    <property type="entry name" value="Mur_ligase_cen"/>
</dbReference>
<dbReference type="Pfam" id="PF01225">
    <property type="entry name" value="Mur_ligase"/>
    <property type="match status" value="1"/>
</dbReference>
<organism evidence="18 19">
    <name type="scientific">Persephonella hydrogeniphila</name>
    <dbReference type="NCBI Taxonomy" id="198703"/>
    <lineage>
        <taxon>Bacteria</taxon>
        <taxon>Pseudomonadati</taxon>
        <taxon>Aquificota</taxon>
        <taxon>Aquificia</taxon>
        <taxon>Aquificales</taxon>
        <taxon>Hydrogenothermaceae</taxon>
        <taxon>Persephonella</taxon>
    </lineage>
</organism>
<evidence type="ECO:0000313" key="19">
    <source>
        <dbReference type="Proteomes" id="UP000219036"/>
    </source>
</evidence>
<dbReference type="GO" id="GO:0005524">
    <property type="term" value="F:ATP binding"/>
    <property type="evidence" value="ECO:0007669"/>
    <property type="project" value="UniProtKB-UniRule"/>
</dbReference>
<proteinExistence type="inferred from homology"/>
<keyword evidence="10 14" id="KW-0573">Peptidoglycan synthesis</keyword>
<evidence type="ECO:0000259" key="15">
    <source>
        <dbReference type="Pfam" id="PF01225"/>
    </source>
</evidence>
<dbReference type="GO" id="GO:0009252">
    <property type="term" value="P:peptidoglycan biosynthetic process"/>
    <property type="evidence" value="ECO:0007669"/>
    <property type="project" value="UniProtKB-UniRule"/>
</dbReference>
<feature type="domain" description="Mur ligase C-terminal" evidence="16">
    <location>
        <begin position="308"/>
        <end position="438"/>
    </location>
</feature>
<keyword evidence="6 14" id="KW-0132">Cell division</keyword>
<feature type="domain" description="Mur ligase N-terminal catalytic" evidence="15">
    <location>
        <begin position="8"/>
        <end position="107"/>
    </location>
</feature>
<dbReference type="SUPFAM" id="SSF51984">
    <property type="entry name" value="MurCD N-terminal domain"/>
    <property type="match status" value="1"/>
</dbReference>
<dbReference type="GO" id="GO:0005737">
    <property type="term" value="C:cytoplasm"/>
    <property type="evidence" value="ECO:0007669"/>
    <property type="project" value="UniProtKB-SubCell"/>
</dbReference>
<evidence type="ECO:0000259" key="16">
    <source>
        <dbReference type="Pfam" id="PF02875"/>
    </source>
</evidence>
<dbReference type="InterPro" id="IPR000713">
    <property type="entry name" value="Mur_ligase_N"/>
</dbReference>
<comment type="pathway">
    <text evidence="2 14">Cell wall biogenesis; peptidoglycan biosynthesis.</text>
</comment>
<dbReference type="Gene3D" id="3.40.50.720">
    <property type="entry name" value="NAD(P)-binding Rossmann-like Domain"/>
    <property type="match status" value="1"/>
</dbReference>
<evidence type="ECO:0000256" key="11">
    <source>
        <dbReference type="ARBA" id="ARBA00023306"/>
    </source>
</evidence>
<dbReference type="Gene3D" id="3.40.1190.10">
    <property type="entry name" value="Mur-like, catalytic domain"/>
    <property type="match status" value="1"/>
</dbReference>
<reference evidence="19" key="1">
    <citation type="submission" date="2017-09" db="EMBL/GenBank/DDBJ databases">
        <authorList>
            <person name="Varghese N."/>
            <person name="Submissions S."/>
        </authorList>
    </citation>
    <scope>NUCLEOTIDE SEQUENCE [LARGE SCALE GENOMIC DNA]</scope>
    <source>
        <strain evidence="19">DSM 15103</strain>
    </source>
</reference>
<dbReference type="OrthoDB" id="9804126at2"/>
<accession>A0A285N085</accession>
<sequence length="456" mass="50738">MFRGKVRHIHFIGIGGSGMNGIAQVLLNQGFTVTGSDLKESQTVINLKEMGAKIFIGHDPKNIEGADVVVYSSAIKEDNPELKKAREMGIPTIPRGEMLAELMRFKYGIAIAGSHGKTTTTSMIGSILGKTGYDPTVVIGGKLEAYGSNAKLGSGDFIVTESDESDGSFLKLTPTIVAINNIDIEHLGYYKNIDEIKNAFIEFANKVPFYGAVAVNIDDKNIKSILPRIEKKVIKFGLSEEADIRGYDLEIVNGRYRFKVNDFGEIHLSVPGKHNVYNALSAISIAYELGVPFCVVKETLENFRNANRRFEIKYSNEIIVIDDYAHHPTEIKATLKAAKEMYPDRRIIAVFQPHRYSRVFSLYEDFVQSFDIPDITVITEIYPAGEKPIDNVSGKKLADDIRKITEKNVYYAEDINKTANLIKNLLKNNDLVLIMGAGSITKLSDMLVEIIKNKRS</sequence>
<evidence type="ECO:0000256" key="9">
    <source>
        <dbReference type="ARBA" id="ARBA00022960"/>
    </source>
</evidence>
<keyword evidence="8 14" id="KW-0067">ATP-binding</keyword>
<comment type="subcellular location">
    <subcellularLocation>
        <location evidence="1 14">Cytoplasm</location>
    </subcellularLocation>
</comment>
<dbReference type="Proteomes" id="UP000219036">
    <property type="component" value="Unassembled WGS sequence"/>
</dbReference>
<evidence type="ECO:0000256" key="1">
    <source>
        <dbReference type="ARBA" id="ARBA00004496"/>
    </source>
</evidence>
<dbReference type="InterPro" id="IPR050061">
    <property type="entry name" value="MurCDEF_pg_biosynth"/>
</dbReference>
<dbReference type="PANTHER" id="PTHR43445">
    <property type="entry name" value="UDP-N-ACETYLMURAMATE--L-ALANINE LIGASE-RELATED"/>
    <property type="match status" value="1"/>
</dbReference>
<gene>
    <name evidence="14" type="primary">murC</name>
    <name evidence="18" type="ORF">SAMN06265182_0053</name>
</gene>
<evidence type="ECO:0000256" key="7">
    <source>
        <dbReference type="ARBA" id="ARBA00022741"/>
    </source>
</evidence>
<keyword evidence="5 14" id="KW-0436">Ligase</keyword>
<evidence type="ECO:0000313" key="18">
    <source>
        <dbReference type="EMBL" id="SNZ02217.1"/>
    </source>
</evidence>
<dbReference type="GO" id="GO:0051301">
    <property type="term" value="P:cell division"/>
    <property type="evidence" value="ECO:0007669"/>
    <property type="project" value="UniProtKB-KW"/>
</dbReference>
<feature type="binding site" evidence="14">
    <location>
        <begin position="113"/>
        <end position="119"/>
    </location>
    <ligand>
        <name>ATP</name>
        <dbReference type="ChEBI" id="CHEBI:30616"/>
    </ligand>
</feature>
<protein>
    <recommendedName>
        <fullName evidence="3 14">UDP-N-acetylmuramate--L-alanine ligase</fullName>
        <ecNumber evidence="3 14">6.3.2.8</ecNumber>
    </recommendedName>
    <alternativeName>
        <fullName evidence="14">UDP-N-acetylmuramoyl-L-alanine synthetase</fullName>
    </alternativeName>
</protein>
<evidence type="ECO:0000256" key="8">
    <source>
        <dbReference type="ARBA" id="ARBA00022840"/>
    </source>
</evidence>
<feature type="domain" description="Mur ligase central" evidence="17">
    <location>
        <begin position="111"/>
        <end position="285"/>
    </location>
</feature>
<dbReference type="UniPathway" id="UPA00219"/>